<dbReference type="PANTHER" id="PTHR25462">
    <property type="entry name" value="BONUS, ISOFORM C-RELATED"/>
    <property type="match status" value="1"/>
</dbReference>
<keyword evidence="1" id="KW-0479">Metal-binding</keyword>
<dbReference type="PROSITE" id="PS50119">
    <property type="entry name" value="ZF_BBOX"/>
    <property type="match status" value="1"/>
</dbReference>
<keyword evidence="1" id="KW-0863">Zinc-finger</keyword>
<keyword evidence="1" id="KW-0862">Zinc</keyword>
<dbReference type="CDD" id="cd19757">
    <property type="entry name" value="Bbox1"/>
    <property type="match status" value="1"/>
</dbReference>
<dbReference type="Gene3D" id="2.120.10.30">
    <property type="entry name" value="TolB, C-terminal domain"/>
    <property type="match status" value="1"/>
</dbReference>
<evidence type="ECO:0000256" key="1">
    <source>
        <dbReference type="PROSITE-ProRule" id="PRU00024"/>
    </source>
</evidence>
<organism evidence="3 4">
    <name type="scientific">Mytilus coruscus</name>
    <name type="common">Sea mussel</name>
    <dbReference type="NCBI Taxonomy" id="42192"/>
    <lineage>
        <taxon>Eukaryota</taxon>
        <taxon>Metazoa</taxon>
        <taxon>Spiralia</taxon>
        <taxon>Lophotrochozoa</taxon>
        <taxon>Mollusca</taxon>
        <taxon>Bivalvia</taxon>
        <taxon>Autobranchia</taxon>
        <taxon>Pteriomorphia</taxon>
        <taxon>Mytilida</taxon>
        <taxon>Mytiloidea</taxon>
        <taxon>Mytilidae</taxon>
        <taxon>Mytilinae</taxon>
        <taxon>Mytilus</taxon>
    </lineage>
</organism>
<dbReference type="GO" id="GO:0008270">
    <property type="term" value="F:zinc ion binding"/>
    <property type="evidence" value="ECO:0007669"/>
    <property type="project" value="UniProtKB-KW"/>
</dbReference>
<keyword evidence="4" id="KW-1185">Reference proteome</keyword>
<dbReference type="PANTHER" id="PTHR25462:SF296">
    <property type="entry name" value="MEIOTIC P26, ISOFORM F"/>
    <property type="match status" value="1"/>
</dbReference>
<dbReference type="EMBL" id="CACVKT020008998">
    <property type="protein sequence ID" value="CAC5419160.1"/>
    <property type="molecule type" value="Genomic_DNA"/>
</dbReference>
<evidence type="ECO:0000313" key="4">
    <source>
        <dbReference type="Proteomes" id="UP000507470"/>
    </source>
</evidence>
<dbReference type="InterPro" id="IPR011042">
    <property type="entry name" value="6-blade_b-propeller_TolB-like"/>
</dbReference>
<dbReference type="InterPro" id="IPR047153">
    <property type="entry name" value="TRIM45/56/19-like"/>
</dbReference>
<gene>
    <name evidence="3" type="ORF">MCOR_51542</name>
</gene>
<feature type="domain" description="B box-type" evidence="2">
    <location>
        <begin position="2"/>
        <end position="52"/>
    </location>
</feature>
<evidence type="ECO:0000259" key="2">
    <source>
        <dbReference type="PROSITE" id="PS50119"/>
    </source>
</evidence>
<dbReference type="AlphaFoldDB" id="A0A6J8EFB2"/>
<dbReference type="InterPro" id="IPR000315">
    <property type="entry name" value="Znf_B-box"/>
</dbReference>
<protein>
    <recommendedName>
        <fullName evidence="2">B box-type domain-containing protein</fullName>
    </recommendedName>
</protein>
<dbReference type="SUPFAM" id="SSF101898">
    <property type="entry name" value="NHL repeat"/>
    <property type="match status" value="1"/>
</dbReference>
<evidence type="ECO:0000313" key="3">
    <source>
        <dbReference type="EMBL" id="CAC5419160.1"/>
    </source>
</evidence>
<dbReference type="Gene3D" id="4.10.830.40">
    <property type="match status" value="1"/>
</dbReference>
<dbReference type="SUPFAM" id="SSF57845">
    <property type="entry name" value="B-box zinc-binding domain"/>
    <property type="match status" value="1"/>
</dbReference>
<name>A0A6J8EFB2_MYTCO</name>
<dbReference type="Proteomes" id="UP000507470">
    <property type="component" value="Unassembled WGS sequence"/>
</dbReference>
<dbReference type="OrthoDB" id="6121165at2759"/>
<reference evidence="3 4" key="1">
    <citation type="submission" date="2020-06" db="EMBL/GenBank/DDBJ databases">
        <authorList>
            <person name="Li R."/>
            <person name="Bekaert M."/>
        </authorList>
    </citation>
    <scope>NUCLEOTIDE SEQUENCE [LARGE SCALE GENOMIC DNA]</scope>
    <source>
        <strain evidence="4">wild</strain>
    </source>
</reference>
<proteinExistence type="predicted"/>
<sequence length="526" mass="59065">MSTKILCGPCGYEDNNKHAKKWCTNCEEGFCEDCEKVHRSTKMSRNHTLISVSDYQKIKDVAISQTCVGHGKRYDLYCSVHDKPLCIDCVDQHKSCSKLVSLDAVAANAKQSTALADLEDTINGALQNVGKFIKNQETSGKEFDKQESLIKKTIKKTREKLNQHLDLLEQKLIQNLSTKIINCKSAYAKVLRQLNLADTKLCQLKEEMETIKQMASDIQVFLGTRELNKTACEEIKSIKGIINSTKYFEIKIEIESSITSLLDCVDQLGMISLVERNSELEFKDVKLDQAQDQIYIPTGSRNRVIYLQLKQKLRIWKAGNELCVSGCLLLPNGNFLIADFLRANQIMEFDGQSQNVRYISCSGEPYYLTLIDPDRFAATYLGVNKIDIIHLRNTQVQTITTTNECRGISYQDGLLFVVMAEIGIVLLDLSGKILNTLAIDSQNVYSIATAKGRIYYTNEQKNTIHGLSLTGQEIWVYENESIICPRGVAVADNQDVFVVGFSSNNLSIIKQNGQGSEILLHEIGYG</sequence>
<dbReference type="Gene3D" id="3.30.160.60">
    <property type="entry name" value="Classic Zinc Finger"/>
    <property type="match status" value="1"/>
</dbReference>
<accession>A0A6J8EFB2</accession>